<organism evidence="8 9">
    <name type="scientific">Chara braunii</name>
    <name type="common">Braun's stonewort</name>
    <dbReference type="NCBI Taxonomy" id="69332"/>
    <lineage>
        <taxon>Eukaryota</taxon>
        <taxon>Viridiplantae</taxon>
        <taxon>Streptophyta</taxon>
        <taxon>Charophyceae</taxon>
        <taxon>Charales</taxon>
        <taxon>Characeae</taxon>
        <taxon>Chara</taxon>
    </lineage>
</organism>
<dbReference type="Pfam" id="PF02374">
    <property type="entry name" value="ArsA_ATPase"/>
    <property type="match status" value="1"/>
</dbReference>
<dbReference type="CDD" id="cd02035">
    <property type="entry name" value="ArsA"/>
    <property type="match status" value="1"/>
</dbReference>
<evidence type="ECO:0000256" key="2">
    <source>
        <dbReference type="ARBA" id="ARBA00022741"/>
    </source>
</evidence>
<name>A0A388KZ38_CHABU</name>
<feature type="domain" description="ArsA/GET3 Anion-transporting ATPase-like" evidence="7">
    <location>
        <begin position="152"/>
        <end position="472"/>
    </location>
</feature>
<keyword evidence="3" id="KW-0378">Hydrolase</keyword>
<evidence type="ECO:0000256" key="1">
    <source>
        <dbReference type="ARBA" id="ARBA00011040"/>
    </source>
</evidence>
<dbReference type="Gene3D" id="3.40.50.300">
    <property type="entry name" value="P-loop containing nucleotide triphosphate hydrolases"/>
    <property type="match status" value="1"/>
</dbReference>
<evidence type="ECO:0000256" key="6">
    <source>
        <dbReference type="ARBA" id="ARBA00048778"/>
    </source>
</evidence>
<evidence type="ECO:0000313" key="8">
    <source>
        <dbReference type="EMBL" id="GBG75288.1"/>
    </source>
</evidence>
<dbReference type="GO" id="GO:0071816">
    <property type="term" value="P:tail-anchored membrane protein insertion into ER membrane"/>
    <property type="evidence" value="ECO:0007669"/>
    <property type="project" value="TreeGrafter"/>
</dbReference>
<evidence type="ECO:0000256" key="4">
    <source>
        <dbReference type="ARBA" id="ARBA00022840"/>
    </source>
</evidence>
<dbReference type="Gramene" id="GBG75288">
    <property type="protein sequence ID" value="GBG75288"/>
    <property type="gene ID" value="CBR_g19921"/>
</dbReference>
<dbReference type="OMA" id="YAMMLDM"/>
<evidence type="ECO:0000313" key="9">
    <source>
        <dbReference type="Proteomes" id="UP000265515"/>
    </source>
</evidence>
<keyword evidence="2" id="KW-0547">Nucleotide-binding</keyword>
<sequence>MSAVYTSLPLHDVLADSGVACKSGRRRRTAVGQVAAQGNNGNNATSSSSTACPAATFSTCSRRFACDELARHRCPSALIVLSSWRHRLSESLARSSWYGAAAMSMGEGMESSRNKRATWHRAIHFRVKASSAHAVQEQVEGFEEMAASTKRKYYMIGGKGGVGKTSLAASLAVKFANSGHPTLVVSTDPAHSLSDSFAQDVSGGVPVVVDGTDLPLYGMEIDPEQARQEFRASTSKEGGSGVKDFMDSMGLGSWIEQLSELKLGELLDTPPPGLDEAVAISKVVQFVQAPEYEKFTRIIFDTAPTGHTLRLLSLPDFLEASIGKILKLKAKLNQATTAVKSLFGQGDDSRDTATEKLEALKDRMLMVREIFRDKQSTEFVIVTIPTVMAVSESSRLLKSLEKEGVPVKRLVVNQIMPKSSTDCKFCNIKRKDQLRALDLVKADPGLKELQITEAPLFDLEIRGVPALRFMGDLVWK</sequence>
<evidence type="ECO:0000259" key="7">
    <source>
        <dbReference type="Pfam" id="PF02374"/>
    </source>
</evidence>
<dbReference type="PANTHER" id="PTHR10803:SF0">
    <property type="entry name" value="ATPASE GET3B"/>
    <property type="match status" value="1"/>
</dbReference>
<comment type="caution">
    <text evidence="8">The sequence shown here is derived from an EMBL/GenBank/DDBJ whole genome shotgun (WGS) entry which is preliminary data.</text>
</comment>
<dbReference type="InterPro" id="IPR016300">
    <property type="entry name" value="ATPase_ArsA/GET3"/>
</dbReference>
<dbReference type="GO" id="GO:0005524">
    <property type="term" value="F:ATP binding"/>
    <property type="evidence" value="ECO:0007669"/>
    <property type="project" value="UniProtKB-KW"/>
</dbReference>
<dbReference type="NCBIfam" id="TIGR00345">
    <property type="entry name" value="GET3_arsA_TRC40"/>
    <property type="match status" value="1"/>
</dbReference>
<proteinExistence type="inferred from homology"/>
<reference evidence="8 9" key="1">
    <citation type="journal article" date="2018" name="Cell">
        <title>The Chara Genome: Secondary Complexity and Implications for Plant Terrestrialization.</title>
        <authorList>
            <person name="Nishiyama T."/>
            <person name="Sakayama H."/>
            <person name="Vries J.D."/>
            <person name="Buschmann H."/>
            <person name="Saint-Marcoux D."/>
            <person name="Ullrich K.K."/>
            <person name="Haas F.B."/>
            <person name="Vanderstraeten L."/>
            <person name="Becker D."/>
            <person name="Lang D."/>
            <person name="Vosolsobe S."/>
            <person name="Rombauts S."/>
            <person name="Wilhelmsson P.K.I."/>
            <person name="Janitza P."/>
            <person name="Kern R."/>
            <person name="Heyl A."/>
            <person name="Rumpler F."/>
            <person name="Villalobos L.I.A.C."/>
            <person name="Clay J.M."/>
            <person name="Skokan R."/>
            <person name="Toyoda A."/>
            <person name="Suzuki Y."/>
            <person name="Kagoshima H."/>
            <person name="Schijlen E."/>
            <person name="Tajeshwar N."/>
            <person name="Catarino B."/>
            <person name="Hetherington A.J."/>
            <person name="Saltykova A."/>
            <person name="Bonnot C."/>
            <person name="Breuninger H."/>
            <person name="Symeonidi A."/>
            <person name="Radhakrishnan G.V."/>
            <person name="Van Nieuwerburgh F."/>
            <person name="Deforce D."/>
            <person name="Chang C."/>
            <person name="Karol K.G."/>
            <person name="Hedrich R."/>
            <person name="Ulvskov P."/>
            <person name="Glockner G."/>
            <person name="Delwiche C.F."/>
            <person name="Petrasek J."/>
            <person name="Van de Peer Y."/>
            <person name="Friml J."/>
            <person name="Beilby M."/>
            <person name="Dolan L."/>
            <person name="Kohara Y."/>
            <person name="Sugano S."/>
            <person name="Fujiyama A."/>
            <person name="Delaux P.-M."/>
            <person name="Quint M."/>
            <person name="TheiBen G."/>
            <person name="Hagemann M."/>
            <person name="Harholt J."/>
            <person name="Dunand C."/>
            <person name="Zachgo S."/>
            <person name="Langdale J."/>
            <person name="Maumus F."/>
            <person name="Straeten D.V.D."/>
            <person name="Gould S.B."/>
            <person name="Rensing S.A."/>
        </authorList>
    </citation>
    <scope>NUCLEOTIDE SEQUENCE [LARGE SCALE GENOMIC DNA]</scope>
    <source>
        <strain evidence="8 9">S276</strain>
    </source>
</reference>
<dbReference type="Proteomes" id="UP000265515">
    <property type="component" value="Unassembled WGS sequence"/>
</dbReference>
<gene>
    <name evidence="8" type="ORF">CBR_g19921</name>
</gene>
<dbReference type="STRING" id="69332.A0A388KZ38"/>
<dbReference type="InterPro" id="IPR027417">
    <property type="entry name" value="P-loop_NTPase"/>
</dbReference>
<evidence type="ECO:0000256" key="3">
    <source>
        <dbReference type="ARBA" id="ARBA00022801"/>
    </source>
</evidence>
<evidence type="ECO:0000256" key="5">
    <source>
        <dbReference type="ARBA" id="ARBA00022946"/>
    </source>
</evidence>
<dbReference type="InterPro" id="IPR025723">
    <property type="entry name" value="ArsA/GET3_ATPase-like"/>
</dbReference>
<dbReference type="PANTHER" id="PTHR10803">
    <property type="entry name" value="ARSENICAL PUMP-DRIVING ATPASE ARSENITE-TRANSLOCATING ATPASE"/>
    <property type="match status" value="1"/>
</dbReference>
<keyword evidence="4" id="KW-0067">ATP-binding</keyword>
<dbReference type="AlphaFoldDB" id="A0A388KZ38"/>
<comment type="catalytic activity">
    <reaction evidence="6">
        <text>ATP + H2O = ADP + phosphate + H(+)</text>
        <dbReference type="Rhea" id="RHEA:13065"/>
        <dbReference type="ChEBI" id="CHEBI:15377"/>
        <dbReference type="ChEBI" id="CHEBI:15378"/>
        <dbReference type="ChEBI" id="CHEBI:30616"/>
        <dbReference type="ChEBI" id="CHEBI:43474"/>
        <dbReference type="ChEBI" id="CHEBI:456216"/>
    </reaction>
    <physiologicalReaction direction="left-to-right" evidence="6">
        <dbReference type="Rhea" id="RHEA:13066"/>
    </physiologicalReaction>
</comment>
<comment type="similarity">
    <text evidence="1">Belongs to the arsA ATPase family.</text>
</comment>
<keyword evidence="5" id="KW-0809">Transit peptide</keyword>
<accession>A0A388KZ38</accession>
<dbReference type="GO" id="GO:0043529">
    <property type="term" value="C:GET complex"/>
    <property type="evidence" value="ECO:0007669"/>
    <property type="project" value="TreeGrafter"/>
</dbReference>
<dbReference type="OrthoDB" id="1770at2759"/>
<dbReference type="EMBL" id="BFEA01000221">
    <property type="protein sequence ID" value="GBG75288.1"/>
    <property type="molecule type" value="Genomic_DNA"/>
</dbReference>
<keyword evidence="9" id="KW-1185">Reference proteome</keyword>
<dbReference type="SUPFAM" id="SSF52540">
    <property type="entry name" value="P-loop containing nucleoside triphosphate hydrolases"/>
    <property type="match status" value="1"/>
</dbReference>
<dbReference type="FunFam" id="3.40.50.300:FF:000936">
    <property type="entry name" value="Arsenical pump-driving ATPase"/>
    <property type="match status" value="1"/>
</dbReference>
<protein>
    <recommendedName>
        <fullName evidence="7">ArsA/GET3 Anion-transporting ATPase-like domain-containing protein</fullName>
    </recommendedName>
</protein>
<dbReference type="GO" id="GO:0016887">
    <property type="term" value="F:ATP hydrolysis activity"/>
    <property type="evidence" value="ECO:0007669"/>
    <property type="project" value="InterPro"/>
</dbReference>